<dbReference type="GO" id="GO:0008270">
    <property type="term" value="F:zinc ion binding"/>
    <property type="evidence" value="ECO:0007669"/>
    <property type="project" value="UniProtKB-KW"/>
</dbReference>
<dbReference type="GO" id="GO:0003676">
    <property type="term" value="F:nucleic acid binding"/>
    <property type="evidence" value="ECO:0007669"/>
    <property type="project" value="InterPro"/>
</dbReference>
<feature type="domain" description="CCHC-type" evidence="2">
    <location>
        <begin position="250"/>
        <end position="263"/>
    </location>
</feature>
<dbReference type="OrthoDB" id="10044176at2759"/>
<reference evidence="3" key="1">
    <citation type="submission" date="2021-02" db="EMBL/GenBank/DDBJ databases">
        <authorList>
            <person name="Nowell W R."/>
        </authorList>
    </citation>
    <scope>NUCLEOTIDE SEQUENCE</scope>
    <source>
        <strain evidence="3">Ploen Becks lab</strain>
    </source>
</reference>
<dbReference type="Gene3D" id="4.10.60.10">
    <property type="entry name" value="Zinc finger, CCHC-type"/>
    <property type="match status" value="1"/>
</dbReference>
<proteinExistence type="predicted"/>
<keyword evidence="1" id="KW-0479">Metal-binding</keyword>
<dbReference type="SUPFAM" id="SSF57756">
    <property type="entry name" value="Retrovirus zinc finger-like domains"/>
    <property type="match status" value="1"/>
</dbReference>
<protein>
    <recommendedName>
        <fullName evidence="2">CCHC-type domain-containing protein</fullName>
    </recommendedName>
</protein>
<dbReference type="PROSITE" id="PS50158">
    <property type="entry name" value="ZF_CCHC"/>
    <property type="match status" value="1"/>
</dbReference>
<evidence type="ECO:0000259" key="2">
    <source>
        <dbReference type="PROSITE" id="PS50158"/>
    </source>
</evidence>
<dbReference type="InterPro" id="IPR036691">
    <property type="entry name" value="Endo/exonu/phosph_ase_sf"/>
</dbReference>
<accession>A0A814PVN7</accession>
<comment type="caution">
    <text evidence="3">The sequence shown here is derived from an EMBL/GenBank/DDBJ whole genome shotgun (WGS) entry which is preliminary data.</text>
</comment>
<dbReference type="SMART" id="SM00343">
    <property type="entry name" value="ZnF_C2HC"/>
    <property type="match status" value="2"/>
</dbReference>
<gene>
    <name evidence="3" type="ORF">OXX778_LOCUS21651</name>
</gene>
<evidence type="ECO:0000313" key="3">
    <source>
        <dbReference type="EMBL" id="CAF1111596.1"/>
    </source>
</evidence>
<dbReference type="InterPro" id="IPR036875">
    <property type="entry name" value="Znf_CCHC_sf"/>
</dbReference>
<keyword evidence="4" id="KW-1185">Reference proteome</keyword>
<name>A0A814PVN7_9BILA</name>
<dbReference type="Gene3D" id="3.60.10.10">
    <property type="entry name" value="Endonuclease/exonuclease/phosphatase"/>
    <property type="match status" value="1"/>
</dbReference>
<dbReference type="EMBL" id="CAJNOC010008205">
    <property type="protein sequence ID" value="CAF1111596.1"/>
    <property type="molecule type" value="Genomic_DNA"/>
</dbReference>
<keyword evidence="1" id="KW-0863">Zinc-finger</keyword>
<sequence>NYQNNQANHYQTYSSINQTPSFSSAQLQTQQPQKVFPSQQNLFYSQQQPVPDHRSYSQALQNNQITQENINPSINFTLDMPKQKIFTLKFKSKFRFDPRLKDYFFLEAVFRKMRPKSEINTIYINKNEELIIKTSNESQIQDLRTWTSDAFGTGIEEITKKQRFYLAMHNVDIEFDIESPRVKTELKNKYEIEDTLRMIKKSTGQKIQLVKAVMSNSEKFNQIMKNGCIYLGCSRIRVTQWKFGISPLQCFKCQKLGHRAESCTGKEKCLKCGKFDHKRDQCPVKDDPSKYHCINCGGNHVACSKLCPVLKQATEEKKLNFDKKIKTFTNNTTRIYSNFSNDQHSKQTVGLVKFIIELLKNISESSRAVNEDTSSILQSINTFLGPDICKAVSCSLSNYNHQRTQIEDLAIKNKADFISLNETFLNSKNKLEFNDYHFIRSDRKNKKGCGAALGVKKSIDGEKINLNQFKEVSGFMIKLKNEEPLAVFSIYISPKDKINEDLFNFITRKYKNLGDLNCKSES</sequence>
<evidence type="ECO:0000313" key="4">
    <source>
        <dbReference type="Proteomes" id="UP000663879"/>
    </source>
</evidence>
<dbReference type="InterPro" id="IPR001878">
    <property type="entry name" value="Znf_CCHC"/>
</dbReference>
<keyword evidence="1" id="KW-0862">Zinc</keyword>
<dbReference type="SUPFAM" id="SSF56219">
    <property type="entry name" value="DNase I-like"/>
    <property type="match status" value="1"/>
</dbReference>
<dbReference type="AlphaFoldDB" id="A0A814PVN7"/>
<dbReference type="Proteomes" id="UP000663879">
    <property type="component" value="Unassembled WGS sequence"/>
</dbReference>
<evidence type="ECO:0000256" key="1">
    <source>
        <dbReference type="PROSITE-ProRule" id="PRU00047"/>
    </source>
</evidence>
<feature type="non-terminal residue" evidence="3">
    <location>
        <position position="1"/>
    </location>
</feature>
<organism evidence="3 4">
    <name type="scientific">Brachionus calyciflorus</name>
    <dbReference type="NCBI Taxonomy" id="104777"/>
    <lineage>
        <taxon>Eukaryota</taxon>
        <taxon>Metazoa</taxon>
        <taxon>Spiralia</taxon>
        <taxon>Gnathifera</taxon>
        <taxon>Rotifera</taxon>
        <taxon>Eurotatoria</taxon>
        <taxon>Monogononta</taxon>
        <taxon>Pseudotrocha</taxon>
        <taxon>Ploima</taxon>
        <taxon>Brachionidae</taxon>
        <taxon>Brachionus</taxon>
    </lineage>
</organism>